<comment type="caution">
    <text evidence="2">The sequence shown here is derived from an EMBL/GenBank/DDBJ whole genome shotgun (WGS) entry which is preliminary data.</text>
</comment>
<gene>
    <name evidence="2" type="ORF">PO158_04100</name>
</gene>
<feature type="compositionally biased region" description="Polar residues" evidence="1">
    <location>
        <begin position="86"/>
        <end position="104"/>
    </location>
</feature>
<proteinExistence type="predicted"/>
<reference evidence="2" key="1">
    <citation type="submission" date="2023-01" db="EMBL/GenBank/DDBJ databases">
        <title>Genome analysis of 13 Lactobacillus isolated from gut of wild boar.</title>
        <authorList>
            <person name="Papp P."/>
            <person name="Libisch B."/>
            <person name="Nagy T."/>
            <person name="Olasz F."/>
        </authorList>
    </citation>
    <scope>NUCLEOTIDE SEQUENCE</scope>
    <source>
        <strain evidence="2">F108</strain>
    </source>
</reference>
<dbReference type="EMBL" id="JAQOND010000013">
    <property type="protein sequence ID" value="MDC2827467.1"/>
    <property type="molecule type" value="Genomic_DNA"/>
</dbReference>
<dbReference type="AlphaFoldDB" id="A0AAJ1HN53"/>
<protein>
    <submittedName>
        <fullName evidence="2">Uncharacterized protein</fullName>
    </submittedName>
</protein>
<accession>A0AAJ1HN53</accession>
<sequence length="128" mass="15050">MIDKTKKNKYGHYYFRFDLMLNPDDLRDKKVIDILSQQDNVTRFIKNAILQNSPSFDQEVSNKTATIEEMKEFAEDNFPEFDDDTLSSYKSDTDNQSFDTQTVSHESKKNQTEDKPHVSLDMFYKGND</sequence>
<dbReference type="Proteomes" id="UP001218021">
    <property type="component" value="Unassembled WGS sequence"/>
</dbReference>
<evidence type="ECO:0000313" key="2">
    <source>
        <dbReference type="EMBL" id="MDC2827467.1"/>
    </source>
</evidence>
<dbReference type="RefSeq" id="WP_272207759.1">
    <property type="nucleotide sequence ID" value="NZ_JAQONC010000013.1"/>
</dbReference>
<feature type="compositionally biased region" description="Basic and acidic residues" evidence="1">
    <location>
        <begin position="105"/>
        <end position="118"/>
    </location>
</feature>
<organism evidence="2 3">
    <name type="scientific">Limosilactobacillus mucosae</name>
    <name type="common">Lactobacillus mucosae</name>
    <dbReference type="NCBI Taxonomy" id="97478"/>
    <lineage>
        <taxon>Bacteria</taxon>
        <taxon>Bacillati</taxon>
        <taxon>Bacillota</taxon>
        <taxon>Bacilli</taxon>
        <taxon>Lactobacillales</taxon>
        <taxon>Lactobacillaceae</taxon>
        <taxon>Limosilactobacillus</taxon>
    </lineage>
</organism>
<evidence type="ECO:0000256" key="1">
    <source>
        <dbReference type="SAM" id="MobiDB-lite"/>
    </source>
</evidence>
<evidence type="ECO:0000313" key="3">
    <source>
        <dbReference type="Proteomes" id="UP001218021"/>
    </source>
</evidence>
<feature type="region of interest" description="Disordered" evidence="1">
    <location>
        <begin position="77"/>
        <end position="128"/>
    </location>
</feature>
<name>A0AAJ1HN53_LIMMU</name>